<dbReference type="PANTHER" id="PTHR33517">
    <property type="entry name" value="PROTEIN FAM170B-RELATED"/>
    <property type="match status" value="1"/>
</dbReference>
<name>A0A8C0JT08_CANLU</name>
<reference evidence="2" key="1">
    <citation type="submission" date="2025-08" db="UniProtKB">
        <authorList>
            <consortium name="Ensembl"/>
        </authorList>
    </citation>
    <scope>IDENTIFICATION</scope>
</reference>
<feature type="compositionally biased region" description="Low complexity" evidence="1">
    <location>
        <begin position="50"/>
        <end position="61"/>
    </location>
</feature>
<accession>A0A8C0JT08</accession>
<feature type="region of interest" description="Disordered" evidence="1">
    <location>
        <begin position="121"/>
        <end position="156"/>
    </location>
</feature>
<organism evidence="2 3">
    <name type="scientific">Canis lupus dingo</name>
    <name type="common">dingo</name>
    <dbReference type="NCBI Taxonomy" id="286419"/>
    <lineage>
        <taxon>Eukaryota</taxon>
        <taxon>Metazoa</taxon>
        <taxon>Chordata</taxon>
        <taxon>Craniata</taxon>
        <taxon>Vertebrata</taxon>
        <taxon>Euteleostomi</taxon>
        <taxon>Mammalia</taxon>
        <taxon>Eutheria</taxon>
        <taxon>Laurasiatheria</taxon>
        <taxon>Carnivora</taxon>
        <taxon>Caniformia</taxon>
        <taxon>Canidae</taxon>
        <taxon>Canis</taxon>
    </lineage>
</organism>
<feature type="region of interest" description="Disordered" evidence="1">
    <location>
        <begin position="205"/>
        <end position="236"/>
    </location>
</feature>
<evidence type="ECO:0000313" key="3">
    <source>
        <dbReference type="Proteomes" id="UP000694391"/>
    </source>
</evidence>
<evidence type="ECO:0008006" key="4">
    <source>
        <dbReference type="Google" id="ProtNLM"/>
    </source>
</evidence>
<dbReference type="GO" id="GO:0009566">
    <property type="term" value="P:fertilization"/>
    <property type="evidence" value="ECO:0007669"/>
    <property type="project" value="TreeGrafter"/>
</dbReference>
<protein>
    <recommendedName>
        <fullName evidence="4">Family with sequence similarity 170 member A</fullName>
    </recommendedName>
</protein>
<keyword evidence="3" id="KW-1185">Reference proteome</keyword>
<dbReference type="AlphaFoldDB" id="A0A8C0JT08"/>
<sequence length="236" mass="26451">MKQRQKRKHLENEESSGTAKQGGGLRRVHRDSPQPRSPLAQVQERGETAPPSHHVSSSPSSYKTCVSSLYINKKERGMKIYYMQVQMRKGVAVSWETEETSESVEKQPRLEEVTLPEAVRVGTAPSDASTTNLLPDSEPSGEEKEHEERGAGESTPDWLVTVETGSRCMACCRVFSTLESLQEHVQPGPGRASAATFYLFIHERHRERERQRHRQREKQTPCGEPNVGLDPGTMGS</sequence>
<feature type="region of interest" description="Disordered" evidence="1">
    <location>
        <begin position="1"/>
        <end position="64"/>
    </location>
</feature>
<proteinExistence type="predicted"/>
<dbReference type="GO" id="GO:0005634">
    <property type="term" value="C:nucleus"/>
    <property type="evidence" value="ECO:0007669"/>
    <property type="project" value="TreeGrafter"/>
</dbReference>
<dbReference type="GeneTree" id="ENSGT00940000162220"/>
<feature type="compositionally biased region" description="Basic and acidic residues" evidence="1">
    <location>
        <begin position="141"/>
        <end position="151"/>
    </location>
</feature>
<evidence type="ECO:0000256" key="1">
    <source>
        <dbReference type="SAM" id="MobiDB-lite"/>
    </source>
</evidence>
<evidence type="ECO:0000313" key="2">
    <source>
        <dbReference type="Ensembl" id="ENSCAFP00020005722.1"/>
    </source>
</evidence>
<dbReference type="Ensembl" id="ENSCAFT00020006614.1">
    <property type="protein sequence ID" value="ENSCAFP00020005722.1"/>
    <property type="gene ID" value="ENSCAFG00020004661.1"/>
</dbReference>
<dbReference type="Proteomes" id="UP000694391">
    <property type="component" value="Unplaced"/>
</dbReference>
<dbReference type="PANTHER" id="PTHR33517:SF3">
    <property type="entry name" value="PROTEIN FAM170A"/>
    <property type="match status" value="1"/>
</dbReference>
<reference evidence="2" key="2">
    <citation type="submission" date="2025-09" db="UniProtKB">
        <authorList>
            <consortium name="Ensembl"/>
        </authorList>
    </citation>
    <scope>IDENTIFICATION</scope>
</reference>
<dbReference type="InterPro" id="IPR040879">
    <property type="entry name" value="Spt46-like"/>
</dbReference>